<dbReference type="GO" id="GO:0000272">
    <property type="term" value="P:polysaccharide catabolic process"/>
    <property type="evidence" value="ECO:0007669"/>
    <property type="project" value="UniProtKB-KW"/>
</dbReference>
<dbReference type="EC" id="3.2.1.39" evidence="3"/>
<feature type="domain" description="Glycosyl hydrolase family 81 N-terminal" evidence="9">
    <location>
        <begin position="58"/>
        <end position="332"/>
    </location>
</feature>
<feature type="domain" description="Glycosyl hydrolase family 81 C-terminal" evidence="10">
    <location>
        <begin position="343"/>
        <end position="669"/>
    </location>
</feature>
<keyword evidence="4" id="KW-0378">Hydrolase</keyword>
<dbReference type="GO" id="GO:0071555">
    <property type="term" value="P:cell wall organization"/>
    <property type="evidence" value="ECO:0007669"/>
    <property type="project" value="UniProtKB-KW"/>
</dbReference>
<keyword evidence="12" id="KW-1185">Reference proteome</keyword>
<evidence type="ECO:0000313" key="11">
    <source>
        <dbReference type="EMBL" id="KAJ1915184.1"/>
    </source>
</evidence>
<keyword evidence="6" id="KW-0326">Glycosidase</keyword>
<keyword evidence="5" id="KW-0119">Carbohydrate metabolism</keyword>
<evidence type="ECO:0000313" key="12">
    <source>
        <dbReference type="Proteomes" id="UP001150538"/>
    </source>
</evidence>
<dbReference type="InterPro" id="IPR005200">
    <property type="entry name" value="Endo-beta-glucanase"/>
</dbReference>
<dbReference type="Pfam" id="PF03639">
    <property type="entry name" value="Glyco_hydro_81"/>
    <property type="match status" value="1"/>
</dbReference>
<keyword evidence="8" id="KW-0624">Polysaccharide degradation</keyword>
<protein>
    <recommendedName>
        <fullName evidence="3">glucan endo-1,3-beta-D-glucosidase</fullName>
        <ecNumber evidence="3">3.2.1.39</ecNumber>
    </recommendedName>
</protein>
<dbReference type="GO" id="GO:0042973">
    <property type="term" value="F:glucan endo-1,3-beta-D-glucosidase activity"/>
    <property type="evidence" value="ECO:0007669"/>
    <property type="project" value="UniProtKB-EC"/>
</dbReference>
<dbReference type="Proteomes" id="UP001150538">
    <property type="component" value="Unassembled WGS sequence"/>
</dbReference>
<keyword evidence="7" id="KW-0961">Cell wall biogenesis/degradation</keyword>
<dbReference type="Gene3D" id="2.70.98.30">
    <property type="entry name" value="Golgi alpha-mannosidase II, domain 4"/>
    <property type="match status" value="1"/>
</dbReference>
<proteinExistence type="inferred from homology"/>
<evidence type="ECO:0000259" key="9">
    <source>
        <dbReference type="Pfam" id="PF03639"/>
    </source>
</evidence>
<gene>
    <name evidence="11" type="ORF">H4219_004455</name>
</gene>
<evidence type="ECO:0000256" key="5">
    <source>
        <dbReference type="ARBA" id="ARBA00023277"/>
    </source>
</evidence>
<comment type="catalytic activity">
    <reaction evidence="1">
        <text>Hydrolysis of (1-&gt;3)-beta-D-glucosidic linkages in (1-&gt;3)-beta-D-glucans.</text>
        <dbReference type="EC" id="3.2.1.39"/>
    </reaction>
</comment>
<dbReference type="PANTHER" id="PTHR31983:SF0">
    <property type="entry name" value="GLUCAN ENDO-1,3-BETA-D-GLUCOSIDASE 2"/>
    <property type="match status" value="1"/>
</dbReference>
<evidence type="ECO:0000259" key="10">
    <source>
        <dbReference type="Pfam" id="PF17652"/>
    </source>
</evidence>
<dbReference type="PANTHER" id="PTHR31983">
    <property type="entry name" value="ENDO-1,3(4)-BETA-GLUCANASE 1"/>
    <property type="match status" value="1"/>
</dbReference>
<evidence type="ECO:0000256" key="4">
    <source>
        <dbReference type="ARBA" id="ARBA00022801"/>
    </source>
</evidence>
<dbReference type="Gene3D" id="1.20.5.420">
    <property type="entry name" value="Immunoglobulin FC, subunit C"/>
    <property type="match status" value="1"/>
</dbReference>
<dbReference type="Pfam" id="PF17652">
    <property type="entry name" value="Glyco_hydro81C"/>
    <property type="match status" value="1"/>
</dbReference>
<evidence type="ECO:0000256" key="1">
    <source>
        <dbReference type="ARBA" id="ARBA00000382"/>
    </source>
</evidence>
<dbReference type="InterPro" id="IPR040720">
    <property type="entry name" value="GH81_C"/>
</dbReference>
<name>A0A9W7ZRN1_9FUNG</name>
<evidence type="ECO:0000256" key="8">
    <source>
        <dbReference type="ARBA" id="ARBA00023326"/>
    </source>
</evidence>
<accession>A0A9W7ZRN1</accession>
<reference evidence="11" key="1">
    <citation type="submission" date="2022-07" db="EMBL/GenBank/DDBJ databases">
        <title>Phylogenomic reconstructions and comparative analyses of Kickxellomycotina fungi.</title>
        <authorList>
            <person name="Reynolds N.K."/>
            <person name="Stajich J.E."/>
            <person name="Barry K."/>
            <person name="Grigoriev I.V."/>
            <person name="Crous P."/>
            <person name="Smith M.E."/>
        </authorList>
    </citation>
    <scope>NUCLEOTIDE SEQUENCE</scope>
    <source>
        <strain evidence="11">NBRC 100468</strain>
    </source>
</reference>
<dbReference type="InterPro" id="IPR040451">
    <property type="entry name" value="GH81_N"/>
</dbReference>
<dbReference type="EMBL" id="JANBPU010000159">
    <property type="protein sequence ID" value="KAJ1915184.1"/>
    <property type="molecule type" value="Genomic_DNA"/>
</dbReference>
<evidence type="ECO:0000256" key="6">
    <source>
        <dbReference type="ARBA" id="ARBA00023295"/>
    </source>
</evidence>
<evidence type="ECO:0000256" key="2">
    <source>
        <dbReference type="ARBA" id="ARBA00010730"/>
    </source>
</evidence>
<dbReference type="AlphaFoldDB" id="A0A9W7ZRN1"/>
<organism evidence="11 12">
    <name type="scientific">Mycoemilia scoparia</name>
    <dbReference type="NCBI Taxonomy" id="417184"/>
    <lineage>
        <taxon>Eukaryota</taxon>
        <taxon>Fungi</taxon>
        <taxon>Fungi incertae sedis</taxon>
        <taxon>Zoopagomycota</taxon>
        <taxon>Kickxellomycotina</taxon>
        <taxon>Kickxellomycetes</taxon>
        <taxon>Kickxellales</taxon>
        <taxon>Kickxellaceae</taxon>
        <taxon>Mycoemilia</taxon>
    </lineage>
</organism>
<evidence type="ECO:0000256" key="3">
    <source>
        <dbReference type="ARBA" id="ARBA00012780"/>
    </source>
</evidence>
<sequence length="689" mass="75580">MWLPSIAMPVLNNGYEDTAIVDDDQTNNDNSGLSLSGDLPSVFKAVSHSSPPNKKFYSSEYKGPFNTNRWWINLVVGKGDNPVQTYPYQIKALDNSSILCYPNLSVSGNTQISSFGEDWTVGGKEGELSARVITADDDLSVTVEWQSQGQMKMRAPLVKGMPFATYEMKDITPTLKTTHSIKDMKSQAEGQTVVSLNDGSSWLIVSNPPIKWEQADTTLSGSNGYEGVVRLAHAGSDAGSNLAILTKYADTYPSGGTVQYTPVKPGEDSDVKFTFKTSGDGDVLVFALPHHIDNMPSGQKVNLKGYRATKGPLTGIVGNTWTITEKTSSIGFSGPNEIDSSIKPQIIDWLKKDSASDKLDVTAPDPYFFGKGLAKIARLALIAEEVGDQEAQKSLVSKLKSLIQPWIEGKNEDPLVYDQSWGGIISAKGKEDSGADFGNGWYNDHHFHYGYFAYAGAVLAKNDKSWAQSPSGQFVLNLIRDYANPSRDDPKFAYLRHFDPYDGHSWAAGIFPFGDGRNQESSSEAINGYYGAYLYALAIGNNDLAQFYNLILTMEARSATRYWHPTSKTAKELYIDGFNQHHVAGIIWGAKIDYQTFFGANPEFIYGIQMLPFTPATGLIVHKEWVKDSWSDMEKAAQSAASGDKQGWAQFLYTVYGLVDKSSAAEKVVGLKPDDGNTVTNALYWIATN</sequence>
<evidence type="ECO:0000256" key="7">
    <source>
        <dbReference type="ARBA" id="ARBA00023316"/>
    </source>
</evidence>
<dbReference type="GO" id="GO:0052861">
    <property type="term" value="F:endo-1,3(4)-beta-glucanase activity"/>
    <property type="evidence" value="ECO:0007669"/>
    <property type="project" value="InterPro"/>
</dbReference>
<comment type="caution">
    <text evidence="11">The sequence shown here is derived from an EMBL/GenBank/DDBJ whole genome shotgun (WGS) entry which is preliminary data.</text>
</comment>
<comment type="similarity">
    <text evidence="2">Belongs to the glycosyl hydrolase 81 family.</text>
</comment>
<dbReference type="OrthoDB" id="4473401at2759"/>
<dbReference type="PROSITE" id="PS52008">
    <property type="entry name" value="GH81"/>
    <property type="match status" value="1"/>
</dbReference>